<reference evidence="1 2" key="1">
    <citation type="journal article" date="2021" name="Sci. Rep.">
        <title>The distribution of antibiotic resistance genes in chicken gut microbiota commensals.</title>
        <authorList>
            <person name="Juricova H."/>
            <person name="Matiasovicova J."/>
            <person name="Kubasova T."/>
            <person name="Cejkova D."/>
            <person name="Rychlik I."/>
        </authorList>
    </citation>
    <scope>NUCLEOTIDE SEQUENCE [LARGE SCALE GENOMIC DNA]</scope>
    <source>
        <strain evidence="1 2">An431b</strain>
    </source>
</reference>
<accession>A0ABS2GDC7</accession>
<keyword evidence="2" id="KW-1185">Reference proteome</keyword>
<dbReference type="Proteomes" id="UP000729290">
    <property type="component" value="Unassembled WGS sequence"/>
</dbReference>
<comment type="caution">
    <text evidence="1">The sequence shown here is derived from an EMBL/GenBank/DDBJ whole genome shotgun (WGS) entry which is preliminary data.</text>
</comment>
<gene>
    <name evidence="1" type="ORF">H9X83_10310</name>
</gene>
<evidence type="ECO:0000313" key="1">
    <source>
        <dbReference type="EMBL" id="MBM6878543.1"/>
    </source>
</evidence>
<name>A0ABS2GDC7_9FIRM</name>
<evidence type="ECO:0008006" key="3">
    <source>
        <dbReference type="Google" id="ProtNLM"/>
    </source>
</evidence>
<proteinExistence type="predicted"/>
<organism evidence="1 2">
    <name type="scientific">Anaerotignum lactatifermentans</name>
    <dbReference type="NCBI Taxonomy" id="160404"/>
    <lineage>
        <taxon>Bacteria</taxon>
        <taxon>Bacillati</taxon>
        <taxon>Bacillota</taxon>
        <taxon>Clostridia</taxon>
        <taxon>Lachnospirales</taxon>
        <taxon>Anaerotignaceae</taxon>
        <taxon>Anaerotignum</taxon>
    </lineage>
</organism>
<sequence>MSEKEFDIARSVHMTEGLQCQMLTLLSGFYEAMHKNASKAEKTELLADLETALYLMGQRLGISPETLDRKAAANVRLSLLQEEKSLWREDLLEVLRRLEK</sequence>
<protein>
    <recommendedName>
        <fullName evidence="3">MazG-like family protein</fullName>
    </recommendedName>
</protein>
<dbReference type="Pfam" id="PF12643">
    <property type="entry name" value="MazG-like"/>
    <property type="match status" value="1"/>
</dbReference>
<dbReference type="RefSeq" id="WP_205132839.1">
    <property type="nucleotide sequence ID" value="NZ_JACSNT010000003.1"/>
</dbReference>
<dbReference type="EMBL" id="JACSNV010000015">
    <property type="protein sequence ID" value="MBM6878543.1"/>
    <property type="molecule type" value="Genomic_DNA"/>
</dbReference>
<dbReference type="InterPro" id="IPR025984">
    <property type="entry name" value="DCTPP"/>
</dbReference>
<evidence type="ECO:0000313" key="2">
    <source>
        <dbReference type="Proteomes" id="UP000729290"/>
    </source>
</evidence>